<dbReference type="Proteomes" id="UP000248749">
    <property type="component" value="Unassembled WGS sequence"/>
</dbReference>
<dbReference type="EMBL" id="POUB01000105">
    <property type="protein sequence ID" value="PZF97061.1"/>
    <property type="molecule type" value="Genomic_DNA"/>
</dbReference>
<organism evidence="1 2">
    <name type="scientific">Micromonospora deserti</name>
    <dbReference type="NCBI Taxonomy" id="2070366"/>
    <lineage>
        <taxon>Bacteria</taxon>
        <taxon>Bacillati</taxon>
        <taxon>Actinomycetota</taxon>
        <taxon>Actinomycetes</taxon>
        <taxon>Micromonosporales</taxon>
        <taxon>Micromonosporaceae</taxon>
        <taxon>Micromonospora</taxon>
    </lineage>
</organism>
<dbReference type="InterPro" id="IPR051910">
    <property type="entry name" value="ComF/GntX_DNA_util-trans"/>
</dbReference>
<dbReference type="RefSeq" id="WP_111135091.1">
    <property type="nucleotide sequence ID" value="NZ_POUB01000105.1"/>
</dbReference>
<name>A0A2W2CCM0_9ACTN</name>
<evidence type="ECO:0000313" key="2">
    <source>
        <dbReference type="Proteomes" id="UP000248749"/>
    </source>
</evidence>
<sequence>MPDVGGLWADLTDLVLPAVCAGCRDRRPALRHGVCPGCVAELDALRPREVRPDPAPPGLPPCLALGPYVGPLRETLLAYKDHGRHGLARPLGALLAEVVAAAVAPGRPVVLVPVPDTAAAARARYGDHLDRLARHCAARLRRAGRPARVRRPLRALPRPDSVTLDSAGRAAAAESGNVSRADLVHRLVQEIANLAADAEGQPRRTVPRLDNDLALPDQLRVVAADLVAAAPPAEVLARAAAEVTATRGAL</sequence>
<keyword evidence="2" id="KW-1185">Reference proteome</keyword>
<proteinExistence type="predicted"/>
<dbReference type="OrthoDB" id="5244859at2"/>
<protein>
    <recommendedName>
        <fullName evidence="3">ComF family protein</fullName>
    </recommendedName>
</protein>
<accession>A0A2W2CCM0</accession>
<gene>
    <name evidence="1" type="ORF">C1I99_16365</name>
</gene>
<comment type="caution">
    <text evidence="1">The sequence shown here is derived from an EMBL/GenBank/DDBJ whole genome shotgun (WGS) entry which is preliminary data.</text>
</comment>
<dbReference type="PANTHER" id="PTHR47505">
    <property type="entry name" value="DNA UTILIZATION PROTEIN YHGH"/>
    <property type="match status" value="1"/>
</dbReference>
<dbReference type="PANTHER" id="PTHR47505:SF1">
    <property type="entry name" value="DNA UTILIZATION PROTEIN YHGH"/>
    <property type="match status" value="1"/>
</dbReference>
<reference evidence="1 2" key="1">
    <citation type="submission" date="2018-01" db="EMBL/GenBank/DDBJ databases">
        <title>Draft genome sequence of Salinispora sp. 13K206.</title>
        <authorList>
            <person name="Sahin N."/>
            <person name="Saygin H."/>
            <person name="Ay H."/>
        </authorList>
    </citation>
    <scope>NUCLEOTIDE SEQUENCE [LARGE SCALE GENOMIC DNA]</scope>
    <source>
        <strain evidence="1 2">13K206</strain>
    </source>
</reference>
<dbReference type="AlphaFoldDB" id="A0A2W2CCM0"/>
<evidence type="ECO:0008006" key="3">
    <source>
        <dbReference type="Google" id="ProtNLM"/>
    </source>
</evidence>
<evidence type="ECO:0000313" key="1">
    <source>
        <dbReference type="EMBL" id="PZF97061.1"/>
    </source>
</evidence>